<gene>
    <name evidence="1" type="ORF">PG986_005147</name>
</gene>
<proteinExistence type="predicted"/>
<protein>
    <submittedName>
        <fullName evidence="1">Uncharacterized protein</fullName>
    </submittedName>
</protein>
<evidence type="ECO:0000313" key="1">
    <source>
        <dbReference type="EMBL" id="KAK7955925.1"/>
    </source>
</evidence>
<keyword evidence="2" id="KW-1185">Reference proteome</keyword>
<evidence type="ECO:0000313" key="2">
    <source>
        <dbReference type="Proteomes" id="UP001391051"/>
    </source>
</evidence>
<dbReference type="RefSeq" id="XP_066701231.1">
    <property type="nucleotide sequence ID" value="XM_066841369.1"/>
</dbReference>
<accession>A0ABR1QGQ4</accession>
<sequence>MDEAKPLHMIGFRMKHGFQKALSLLTFKGARCRLGDLDNPDLKRIALVMLNLVIVAREAHRDWFYPGENCPFHIAYEFQLIDRRARVRMALWAMNYAINTMISEASLRELLRIILTGMAITSSLCALKGFLCLWSRAHKLAKQEVIENFWRGLQGVNMVTILNRNTTTDEYLEANGFVHDPNPLKSNYDHVDWNLVRGGS</sequence>
<name>A0ABR1QGQ4_9PEZI</name>
<organism evidence="1 2">
    <name type="scientific">Apiospora aurea</name>
    <dbReference type="NCBI Taxonomy" id="335848"/>
    <lineage>
        <taxon>Eukaryota</taxon>
        <taxon>Fungi</taxon>
        <taxon>Dikarya</taxon>
        <taxon>Ascomycota</taxon>
        <taxon>Pezizomycotina</taxon>
        <taxon>Sordariomycetes</taxon>
        <taxon>Xylariomycetidae</taxon>
        <taxon>Amphisphaeriales</taxon>
        <taxon>Apiosporaceae</taxon>
        <taxon>Apiospora</taxon>
    </lineage>
</organism>
<reference evidence="1 2" key="1">
    <citation type="submission" date="2023-01" db="EMBL/GenBank/DDBJ databases">
        <title>Analysis of 21 Apiospora genomes using comparative genomics revels a genus with tremendous synthesis potential of carbohydrate active enzymes and secondary metabolites.</title>
        <authorList>
            <person name="Sorensen T."/>
        </authorList>
    </citation>
    <scope>NUCLEOTIDE SEQUENCE [LARGE SCALE GENOMIC DNA]</scope>
    <source>
        <strain evidence="1 2">CBS 24483</strain>
    </source>
</reference>
<dbReference type="Proteomes" id="UP001391051">
    <property type="component" value="Unassembled WGS sequence"/>
</dbReference>
<comment type="caution">
    <text evidence="1">The sequence shown here is derived from an EMBL/GenBank/DDBJ whole genome shotgun (WGS) entry which is preliminary data.</text>
</comment>
<dbReference type="GeneID" id="92074431"/>
<dbReference type="EMBL" id="JAQQWE010000004">
    <property type="protein sequence ID" value="KAK7955925.1"/>
    <property type="molecule type" value="Genomic_DNA"/>
</dbReference>